<evidence type="ECO:0000259" key="11">
    <source>
        <dbReference type="Pfam" id="PF05649"/>
    </source>
</evidence>
<keyword evidence="3" id="KW-0645">Protease</keyword>
<evidence type="ECO:0000256" key="9">
    <source>
        <dbReference type="SAM" id="Phobius"/>
    </source>
</evidence>
<dbReference type="InterPro" id="IPR024079">
    <property type="entry name" value="MetalloPept_cat_dom_sf"/>
</dbReference>
<protein>
    <recommendedName>
        <fullName evidence="14">Endothelin-converting enzyme 1</fullName>
    </recommendedName>
</protein>
<gene>
    <name evidence="12" type="ORF">F1559_004718</name>
</gene>
<evidence type="ECO:0000256" key="3">
    <source>
        <dbReference type="ARBA" id="ARBA00022670"/>
    </source>
</evidence>
<dbReference type="Gene3D" id="1.10.1380.10">
    <property type="entry name" value="Neutral endopeptidase , domain2"/>
    <property type="match status" value="1"/>
</dbReference>
<comment type="caution">
    <text evidence="12">The sequence shown here is derived from an EMBL/GenBank/DDBJ whole genome shotgun (WGS) entry which is preliminary data.</text>
</comment>
<dbReference type="InterPro" id="IPR008753">
    <property type="entry name" value="Peptidase_M13_N"/>
</dbReference>
<comment type="similarity">
    <text evidence="2">Belongs to the peptidase M13 family.</text>
</comment>
<dbReference type="OrthoDB" id="6475849at2759"/>
<reference evidence="12 13" key="1">
    <citation type="journal article" date="2020" name="J. Phycol.">
        <title>Comparative genome analysis reveals Cyanidiococcus gen. nov., a new extremophilic red algal genus sister to Cyanidioschyzon (Cyanidioschyzonaceae, Rhodophyta).</title>
        <authorList>
            <person name="Liu S.-L."/>
            <person name="Chiang Y.-R."/>
            <person name="Yoon H.S."/>
            <person name="Fu H.-Y."/>
        </authorList>
    </citation>
    <scope>NUCLEOTIDE SEQUENCE [LARGE SCALE GENOMIC DNA]</scope>
    <source>
        <strain evidence="12 13">THAL066</strain>
    </source>
</reference>
<evidence type="ECO:0000256" key="8">
    <source>
        <dbReference type="SAM" id="MobiDB-lite"/>
    </source>
</evidence>
<dbReference type="GO" id="GO:0046872">
    <property type="term" value="F:metal ion binding"/>
    <property type="evidence" value="ECO:0007669"/>
    <property type="project" value="UniProtKB-KW"/>
</dbReference>
<dbReference type="GO" id="GO:0016485">
    <property type="term" value="P:protein processing"/>
    <property type="evidence" value="ECO:0007669"/>
    <property type="project" value="TreeGrafter"/>
</dbReference>
<dbReference type="SUPFAM" id="SSF55486">
    <property type="entry name" value="Metalloproteases ('zincins'), catalytic domain"/>
    <property type="match status" value="1"/>
</dbReference>
<keyword evidence="6" id="KW-0862">Zinc</keyword>
<dbReference type="Pfam" id="PF01431">
    <property type="entry name" value="Peptidase_M13"/>
    <property type="match status" value="1"/>
</dbReference>
<dbReference type="PANTHER" id="PTHR11733">
    <property type="entry name" value="ZINC METALLOPROTEASE FAMILY M13 NEPRILYSIN-RELATED"/>
    <property type="match status" value="1"/>
</dbReference>
<dbReference type="InterPro" id="IPR018497">
    <property type="entry name" value="Peptidase_M13_C"/>
</dbReference>
<dbReference type="PRINTS" id="PR00786">
    <property type="entry name" value="NEPRILYSIN"/>
</dbReference>
<evidence type="ECO:0008006" key="14">
    <source>
        <dbReference type="Google" id="ProtNLM"/>
    </source>
</evidence>
<dbReference type="EMBL" id="VWRR01000002">
    <property type="protein sequence ID" value="KAF6004981.1"/>
    <property type="molecule type" value="Genomic_DNA"/>
</dbReference>
<dbReference type="PROSITE" id="PS51885">
    <property type="entry name" value="NEPRILYSIN"/>
    <property type="match status" value="1"/>
</dbReference>
<evidence type="ECO:0000256" key="6">
    <source>
        <dbReference type="ARBA" id="ARBA00022833"/>
    </source>
</evidence>
<dbReference type="Gene3D" id="3.40.390.10">
    <property type="entry name" value="Collagenase (Catalytic Domain)"/>
    <property type="match status" value="1"/>
</dbReference>
<keyword evidence="9" id="KW-1133">Transmembrane helix</keyword>
<dbReference type="GO" id="GO:0004222">
    <property type="term" value="F:metalloendopeptidase activity"/>
    <property type="evidence" value="ECO:0007669"/>
    <property type="project" value="InterPro"/>
</dbReference>
<organism evidence="12 13">
    <name type="scientific">Cyanidiococcus yangmingshanensis</name>
    <dbReference type="NCBI Taxonomy" id="2690220"/>
    <lineage>
        <taxon>Eukaryota</taxon>
        <taxon>Rhodophyta</taxon>
        <taxon>Bangiophyceae</taxon>
        <taxon>Cyanidiales</taxon>
        <taxon>Cyanidiaceae</taxon>
        <taxon>Cyanidiococcus</taxon>
    </lineage>
</organism>
<feature type="domain" description="Peptidase M13 N-terminal" evidence="11">
    <location>
        <begin position="127"/>
        <end position="545"/>
    </location>
</feature>
<proteinExistence type="inferred from homology"/>
<feature type="transmembrane region" description="Helical" evidence="9">
    <location>
        <begin position="70"/>
        <end position="91"/>
    </location>
</feature>
<accession>A0A7J7IRJ0</accession>
<keyword evidence="9" id="KW-0472">Membrane</keyword>
<keyword evidence="5" id="KW-0378">Hydrolase</keyword>
<dbReference type="InterPro" id="IPR042089">
    <property type="entry name" value="Peptidase_M13_dom_2"/>
</dbReference>
<name>A0A7J7IRJ0_9RHOD</name>
<keyword evidence="4" id="KW-0479">Metal-binding</keyword>
<sequence length="810" mass="90660">MPNALCKLLLKHRSPTEAAATMSDPSERLPLFDQRGRDHGELDPSGGVSVFGSADRDAERARGRRFRRSLILVAIGLGAVLFLFMMHPFGLDSAEKPRSVQGGPGFNSSQSKILQEIKAFVDGEADPCKDFYAYACGGFLQRHPIPPQEARWGTSDLMEERSTQALLSIIEELRAPARSSRSPSEQRVVDFFNACKRAGQPSLIDDQEDEARVAPADGDSSFLGTSGFGRILSRLENVTDPTQLFATLGEVHRSVLDPQGNLPRPFFSYEVLPDGMHPEIMVLTLEQGGLGLPTREYYTDENYRDILDEYPKHVYRMLTLSGVNAADAAQAASFIVQWETELAKASAPEAELGDNAWATYNPTNLSALQERIAPAISWDVYLRTLLAGTGKDSATVPLVIEWPPFLKRLNDMVATKTTANNISDLAMYMRWHVLNAFAGAAGDSPIAAEHFRFFGQIVEGKRSLPDLDEQCLALVDAHVGDDLGRLYVERFFSDDIHRDADRLIQNIEQEFGTILRHDDGSWLGSDSLRAALNKLRLVRNNVGYPARWPDYSALRLNETDLLANVYACRQLRNDAILRQIGNARDPTLWDMTPITVNAYYDPLSNSMNIPAANFAPNFYSPLYPEAVNYGALGNVIGHELGHAFDSGGRHYDANGRLSNWMNARAVEEYDRRAKCMTDLYDHFRVNGRPVNGRLTLQENLADLTGMKTSHAAYNRVVREHMSRAARKREWDLAREIHPKWTPEMLYFVAFAQTWCENETPTYAMEGLVVDVHAPNRYRVNGILSQFPPFAEAFQCRVGAPMHPRKVCALW</sequence>
<keyword evidence="9" id="KW-0812">Transmembrane</keyword>
<evidence type="ECO:0000256" key="4">
    <source>
        <dbReference type="ARBA" id="ARBA00022723"/>
    </source>
</evidence>
<dbReference type="InterPro" id="IPR000718">
    <property type="entry name" value="Peptidase_M13"/>
</dbReference>
<dbReference type="Proteomes" id="UP000530660">
    <property type="component" value="Unassembled WGS sequence"/>
</dbReference>
<feature type="domain" description="Peptidase M13 C-terminal" evidence="10">
    <location>
        <begin position="597"/>
        <end position="808"/>
    </location>
</feature>
<evidence type="ECO:0000256" key="7">
    <source>
        <dbReference type="ARBA" id="ARBA00023049"/>
    </source>
</evidence>
<comment type="cofactor">
    <cofactor evidence="1">
        <name>Zn(2+)</name>
        <dbReference type="ChEBI" id="CHEBI:29105"/>
    </cofactor>
</comment>
<dbReference type="GO" id="GO:0005886">
    <property type="term" value="C:plasma membrane"/>
    <property type="evidence" value="ECO:0007669"/>
    <property type="project" value="TreeGrafter"/>
</dbReference>
<evidence type="ECO:0000313" key="12">
    <source>
        <dbReference type="EMBL" id="KAF6004981.1"/>
    </source>
</evidence>
<dbReference type="PANTHER" id="PTHR11733:SF167">
    <property type="entry name" value="FI17812P1-RELATED"/>
    <property type="match status" value="1"/>
</dbReference>
<evidence type="ECO:0000256" key="1">
    <source>
        <dbReference type="ARBA" id="ARBA00001947"/>
    </source>
</evidence>
<evidence type="ECO:0000259" key="10">
    <source>
        <dbReference type="Pfam" id="PF01431"/>
    </source>
</evidence>
<feature type="region of interest" description="Disordered" evidence="8">
    <location>
        <begin position="16"/>
        <end position="51"/>
    </location>
</feature>
<dbReference type="CDD" id="cd08662">
    <property type="entry name" value="M13"/>
    <property type="match status" value="1"/>
</dbReference>
<dbReference type="AlphaFoldDB" id="A0A7J7IRJ0"/>
<keyword evidence="13" id="KW-1185">Reference proteome</keyword>
<dbReference type="Pfam" id="PF05649">
    <property type="entry name" value="Peptidase_M13_N"/>
    <property type="match status" value="1"/>
</dbReference>
<evidence type="ECO:0000256" key="2">
    <source>
        <dbReference type="ARBA" id="ARBA00007357"/>
    </source>
</evidence>
<keyword evidence="7" id="KW-0482">Metalloprotease</keyword>
<evidence type="ECO:0000313" key="13">
    <source>
        <dbReference type="Proteomes" id="UP000530660"/>
    </source>
</evidence>
<evidence type="ECO:0000256" key="5">
    <source>
        <dbReference type="ARBA" id="ARBA00022801"/>
    </source>
</evidence>